<sequence>MNIAIVAQQLSALPSNQAALRSILTTVQRRKLCRSELPVNDAMRNEYKCLRTWRATLGPRPLAPPPLAKIASVFPVRAVFLSNNSSRPDRGDVRRTDAALQTEDRIVDDSVEALEAREFMILIQPANSDMELGPSIRNKGL</sequence>
<comment type="caution">
    <text evidence="1">The sequence shown here is derived from an EMBL/GenBank/DDBJ whole genome shotgun (WGS) entry which is preliminary data.</text>
</comment>
<keyword evidence="2" id="KW-1185">Reference proteome</keyword>
<evidence type="ECO:0000313" key="1">
    <source>
        <dbReference type="EMBL" id="GBP69187.1"/>
    </source>
</evidence>
<gene>
    <name evidence="1" type="ORF">EVAR_54145_1</name>
</gene>
<evidence type="ECO:0000313" key="2">
    <source>
        <dbReference type="Proteomes" id="UP000299102"/>
    </source>
</evidence>
<dbReference type="Proteomes" id="UP000299102">
    <property type="component" value="Unassembled WGS sequence"/>
</dbReference>
<accession>A0A4C1Y3S7</accession>
<dbReference type="AlphaFoldDB" id="A0A4C1Y3S7"/>
<name>A0A4C1Y3S7_EUMVA</name>
<reference evidence="1 2" key="1">
    <citation type="journal article" date="2019" name="Commun. Biol.">
        <title>The bagworm genome reveals a unique fibroin gene that provides high tensile strength.</title>
        <authorList>
            <person name="Kono N."/>
            <person name="Nakamura H."/>
            <person name="Ohtoshi R."/>
            <person name="Tomita M."/>
            <person name="Numata K."/>
            <person name="Arakawa K."/>
        </authorList>
    </citation>
    <scope>NUCLEOTIDE SEQUENCE [LARGE SCALE GENOMIC DNA]</scope>
</reference>
<proteinExistence type="predicted"/>
<dbReference type="EMBL" id="BGZK01001033">
    <property type="protein sequence ID" value="GBP69187.1"/>
    <property type="molecule type" value="Genomic_DNA"/>
</dbReference>
<protein>
    <submittedName>
        <fullName evidence="1">Uncharacterized protein</fullName>
    </submittedName>
</protein>
<organism evidence="1 2">
    <name type="scientific">Eumeta variegata</name>
    <name type="common">Bagworm moth</name>
    <name type="synonym">Eumeta japonica</name>
    <dbReference type="NCBI Taxonomy" id="151549"/>
    <lineage>
        <taxon>Eukaryota</taxon>
        <taxon>Metazoa</taxon>
        <taxon>Ecdysozoa</taxon>
        <taxon>Arthropoda</taxon>
        <taxon>Hexapoda</taxon>
        <taxon>Insecta</taxon>
        <taxon>Pterygota</taxon>
        <taxon>Neoptera</taxon>
        <taxon>Endopterygota</taxon>
        <taxon>Lepidoptera</taxon>
        <taxon>Glossata</taxon>
        <taxon>Ditrysia</taxon>
        <taxon>Tineoidea</taxon>
        <taxon>Psychidae</taxon>
        <taxon>Oiketicinae</taxon>
        <taxon>Eumeta</taxon>
    </lineage>
</organism>